<feature type="compositionally biased region" description="Polar residues" evidence="9">
    <location>
        <begin position="595"/>
        <end position="607"/>
    </location>
</feature>
<feature type="domain" description="SEC7" evidence="10">
    <location>
        <begin position="610"/>
        <end position="797"/>
    </location>
</feature>
<evidence type="ECO:0000313" key="11">
    <source>
        <dbReference type="EMBL" id="KAL1543439.1"/>
    </source>
</evidence>
<dbReference type="InterPro" id="IPR032817">
    <property type="entry name" value="Mon2_C"/>
</dbReference>
<evidence type="ECO:0000256" key="5">
    <source>
        <dbReference type="ARBA" id="ARBA00022490"/>
    </source>
</evidence>
<dbReference type="Pfam" id="PF16206">
    <property type="entry name" value="Mon2_C"/>
    <property type="match status" value="1"/>
</dbReference>
<evidence type="ECO:0000256" key="2">
    <source>
        <dbReference type="ARBA" id="ARBA00004514"/>
    </source>
</evidence>
<evidence type="ECO:0000256" key="9">
    <source>
        <dbReference type="SAM" id="MobiDB-lite"/>
    </source>
</evidence>
<comment type="subunit">
    <text evidence="3">Homodimer.</text>
</comment>
<dbReference type="InterPro" id="IPR000904">
    <property type="entry name" value="Sec7_dom"/>
</dbReference>
<dbReference type="Pfam" id="PF16213">
    <property type="entry name" value="DCB"/>
    <property type="match status" value="1"/>
</dbReference>
<dbReference type="PROSITE" id="PS50190">
    <property type="entry name" value="SEC7"/>
    <property type="match status" value="1"/>
</dbReference>
<dbReference type="InterPro" id="IPR016024">
    <property type="entry name" value="ARM-type_fold"/>
</dbReference>
<feature type="compositionally biased region" description="Low complexity" evidence="9">
    <location>
        <begin position="51"/>
        <end position="66"/>
    </location>
</feature>
<dbReference type="Pfam" id="PF09324">
    <property type="entry name" value="Sec7-like_HDS"/>
    <property type="match status" value="1"/>
</dbReference>
<feature type="region of interest" description="Disordered" evidence="9">
    <location>
        <begin position="42"/>
        <end position="66"/>
    </location>
</feature>
<dbReference type="Pfam" id="PF12783">
    <property type="entry name" value="Sec7-like_HUS"/>
    <property type="match status" value="1"/>
</dbReference>
<reference evidence="11 12" key="1">
    <citation type="submission" date="2024-06" db="EMBL/GenBank/DDBJ databases">
        <title>A chromosome level genome sequence of Diviner's sage (Salvia divinorum).</title>
        <authorList>
            <person name="Ford S.A."/>
            <person name="Ro D.-K."/>
            <person name="Ness R.W."/>
            <person name="Phillips M.A."/>
        </authorList>
    </citation>
    <scope>NUCLEOTIDE SEQUENCE [LARGE SCALE GENOMIC DNA]</scope>
    <source>
        <strain evidence="11">SAF-2024a</strain>
        <tissue evidence="11">Leaf</tissue>
    </source>
</reference>
<dbReference type="GO" id="GO:0016020">
    <property type="term" value="C:membrane"/>
    <property type="evidence" value="ECO:0007669"/>
    <property type="project" value="UniProtKB-SubCell"/>
</dbReference>
<dbReference type="InterPro" id="IPR032629">
    <property type="entry name" value="DCB_dom"/>
</dbReference>
<evidence type="ECO:0000256" key="6">
    <source>
        <dbReference type="ARBA" id="ARBA00022658"/>
    </source>
</evidence>
<dbReference type="Gene3D" id="1.10.220.20">
    <property type="match status" value="1"/>
</dbReference>
<keyword evidence="6" id="KW-0344">Guanine-nucleotide releasing factor</keyword>
<dbReference type="PANTHER" id="PTHR10663">
    <property type="entry name" value="GUANYL-NUCLEOTIDE EXCHANGE FACTOR"/>
    <property type="match status" value="1"/>
</dbReference>
<evidence type="ECO:0000313" key="12">
    <source>
        <dbReference type="Proteomes" id="UP001567538"/>
    </source>
</evidence>
<dbReference type="Proteomes" id="UP001567538">
    <property type="component" value="Unassembled WGS sequence"/>
</dbReference>
<feature type="compositionally biased region" description="Basic and acidic residues" evidence="9">
    <location>
        <begin position="1320"/>
        <end position="1330"/>
    </location>
</feature>
<dbReference type="InterPro" id="IPR015403">
    <property type="entry name" value="Mon2/Sec7/BIG1-like_HDS"/>
</dbReference>
<feature type="compositionally biased region" description="Polar residues" evidence="9">
    <location>
        <begin position="575"/>
        <end position="587"/>
    </location>
</feature>
<evidence type="ECO:0000259" key="10">
    <source>
        <dbReference type="PROSITE" id="PS50190"/>
    </source>
</evidence>
<keyword evidence="5" id="KW-0963">Cytoplasm</keyword>
<evidence type="ECO:0000256" key="1">
    <source>
        <dbReference type="ARBA" id="ARBA00004287"/>
    </source>
</evidence>
<dbReference type="InterPro" id="IPR046455">
    <property type="entry name" value="Sec7/BIG1-like_C"/>
</dbReference>
<dbReference type="EMBL" id="JBEAFC010000008">
    <property type="protein sequence ID" value="KAL1543439.1"/>
    <property type="molecule type" value="Genomic_DNA"/>
</dbReference>
<dbReference type="GO" id="GO:0015031">
    <property type="term" value="P:protein transport"/>
    <property type="evidence" value="ECO:0007669"/>
    <property type="project" value="UniProtKB-KW"/>
</dbReference>
<evidence type="ECO:0000256" key="3">
    <source>
        <dbReference type="ARBA" id="ARBA00011738"/>
    </source>
</evidence>
<protein>
    <submittedName>
        <fullName evidence="11">Brefeldin A-inhibited guanine nucleotide-exchange protein 2</fullName>
    </submittedName>
</protein>
<feature type="region of interest" description="Disordered" evidence="9">
    <location>
        <begin position="1306"/>
        <end position="1330"/>
    </location>
</feature>
<dbReference type="InterPro" id="IPR035999">
    <property type="entry name" value="Sec7_dom_sf"/>
</dbReference>
<dbReference type="GO" id="GO:0005085">
    <property type="term" value="F:guanyl-nucleotide exchange factor activity"/>
    <property type="evidence" value="ECO:0007669"/>
    <property type="project" value="UniProtKB-KW"/>
</dbReference>
<organism evidence="11 12">
    <name type="scientific">Salvia divinorum</name>
    <name type="common">Maria pastora</name>
    <name type="synonym">Diviner's sage</name>
    <dbReference type="NCBI Taxonomy" id="28513"/>
    <lineage>
        <taxon>Eukaryota</taxon>
        <taxon>Viridiplantae</taxon>
        <taxon>Streptophyta</taxon>
        <taxon>Embryophyta</taxon>
        <taxon>Tracheophyta</taxon>
        <taxon>Spermatophyta</taxon>
        <taxon>Magnoliopsida</taxon>
        <taxon>eudicotyledons</taxon>
        <taxon>Gunneridae</taxon>
        <taxon>Pentapetalae</taxon>
        <taxon>asterids</taxon>
        <taxon>lamiids</taxon>
        <taxon>Lamiales</taxon>
        <taxon>Lamiaceae</taxon>
        <taxon>Nepetoideae</taxon>
        <taxon>Mentheae</taxon>
        <taxon>Salviinae</taxon>
        <taxon>Salvia</taxon>
        <taxon>Salvia subgen. Calosphace</taxon>
    </lineage>
</organism>
<sequence length="1777" mass="197611">MASSEADSRLNQVLIPALEKIQKNASWRKHSKLGSGCKSVIEHLTSPNRNPTAASPPTSPSAQSDSDASLLQGVLLDLSLYDSEIVLSPLINALSTNYLKVAEPALDAVQKLIAHGYLHGEADPSGGAEAKLLSKLIDSACKCHELGDEYAELLVIKSLLSAVTSVSLRLHGDCLLQVVRTCYDIYLNSKNGVNQTTAKASLVQMLVIVFRRMEADSSTVPLQPIVVAELVEPAEKADVDGSMIFVQTFITKIIQDIDGVFSPSTPSGVTGSGAGAHDGAFETKTSTVEGTNPADLLDSTDKDMLDAKYWEISMYKTALEGRKGELADGEGERDDDLEVQIGNKLRRDAFLVFRALCKLSMKTPPKDAIADPQAMKGKIVALELLKLLLENAGAIFRTSDRFLDAIKQYLCLSLLKNSASTHMIVFQLSCSIFMSLVSRFRAGLKAEIGVFFPMIVLRVLENVVQPNFQQKVTVLHFLEKLCVDSQILIDIFLNYDCDVNASNIFERMVNGLLKTAQGVPPGISSTLQPPQDASMKLEAMKCLVAILKCMGNWMNKQLRIPDIQSSKKLDAADNVSDTGSPPHTNGNIDEATEGSDAQSEASCEVSDASTLEQRRAYKLELQEGISLFNRKPKKGIEFLINANKVGNSAEEIAAFLKNAYGLDKTLIGDYLGEREDMSLKVMHAYVNSFEFQGMEFDEAIRVFLQGFRLPGEAQKIDRIMEKFAEQYCKCNPKTFTSADTAYVLAYSVILLNTDAHNPMVKNKMSAEDFIRNNRGIDDGKDLPEEYLRSLYERISRSEIKMKEDNLSVQQKQSVNSNSVLGLDSILNIVIRKRGEDSVETSDDLMRHMQEQFKEKARKSESIYYPAVDTVVLKFMIEACWAPMLAAFSVPLDQSDDEIVIALCLEGFRNAIHLTAGMSMKTHRDAFVTSLAKFTSLHSPADIKKKNIDAIKVIVTIADEDGNYLQDGWEHILTCVSRFEHLHLLGEGAPPDAAFFAIQLNELDKSKQGRSNNLPVLKKKGAAKIQNAASAMRRGSYDSAGIGGNVAAGITSDQMNNLVSNLNMLEQVGDVNRIFIRSQKLNSEAIVDFVKALCKVSMDELRSTSDPRVFSLTKIVEIAHYNMNRIRLVWSKIWQVLSDFFVTIGCSENLSIAIFAMDSLRQLSMKFLEREELANYNFQNEFMKPFVIVMRKSSAVEIRELIIRCVSQMVLSRVNNVKSGWKSMFMVFTTAAYDDHKNIVLLSFEIIEKIVRDYFPYITETESTTFTDCVNCLIAFTNTRFNKEISLNAIGFLRYCAEKLAEGNLGKEAPEVASPTSPQIGKERKGDNGEPANRVDHLYLWFPLLAGLSELSFDPRPEIRKSSVQLLFDTLRNYGQHFSLALWEKVFESVLFRIFDGARRAIDPSSDESAHIDNGDMEELDQDSWLYETCTLALQLVVDLFVNFYDTVNPLLKKVLMLLVSFIKRPHQSLAGIGIAAFVRLMSNAGEMFSEDKWLDVVSSLKEASIETLPDFSFILDDNSRTVAQGDDVNESSRDESAGAVASNDDSDNNLRNRRLYRAISDIKCRAAIQLLLIQAILEIYNMHRAQLSVKNTVILFDAVHAVAFHAHKINSNGVLRQKLQELGSMTQMQDPPLLRLENDSYQICLTFLQNLALDRPPSYEESEVESYLVNLCQEVLQFYIVVACSGNLPDSSLDRRPHWTIPLGSGRRRELAARAPLIVATLQAISTLGDSSFQKNLTCFYPLLSSLIGCEHGSNEVQLALSDMLHSSVGPILLRSC</sequence>
<keyword evidence="8" id="KW-0472">Membrane</keyword>
<dbReference type="CDD" id="cd00171">
    <property type="entry name" value="Sec7"/>
    <property type="match status" value="1"/>
</dbReference>
<name>A0ABD1GH42_SALDI</name>
<dbReference type="Gene3D" id="1.10.1000.11">
    <property type="entry name" value="Arf Nucleotide-binding Site Opener,domain 2"/>
    <property type="match status" value="1"/>
</dbReference>
<keyword evidence="4" id="KW-0813">Transport</keyword>
<comment type="subcellular location">
    <subcellularLocation>
        <location evidence="2">Cytoplasm</location>
        <location evidence="2">Cytosol</location>
    </subcellularLocation>
    <subcellularLocation>
        <location evidence="1">Membrane</location>
        <topology evidence="1">Peripheral membrane protein</topology>
        <orientation evidence="1">Cytoplasmic side</orientation>
    </subcellularLocation>
</comment>
<dbReference type="SMART" id="SM00222">
    <property type="entry name" value="Sec7"/>
    <property type="match status" value="1"/>
</dbReference>
<comment type="caution">
    <text evidence="11">The sequence shown here is derived from an EMBL/GenBank/DDBJ whole genome shotgun (WGS) entry which is preliminary data.</text>
</comment>
<dbReference type="PANTHER" id="PTHR10663:SF375">
    <property type="entry name" value="LD29171P"/>
    <property type="match status" value="1"/>
</dbReference>
<gene>
    <name evidence="11" type="primary">BIG2</name>
    <name evidence="11" type="ORF">AAHA92_20412</name>
</gene>
<keyword evidence="12" id="KW-1185">Reference proteome</keyword>
<evidence type="ECO:0000256" key="7">
    <source>
        <dbReference type="ARBA" id="ARBA00022927"/>
    </source>
</evidence>
<dbReference type="SUPFAM" id="SSF48371">
    <property type="entry name" value="ARM repeat"/>
    <property type="match status" value="1"/>
</dbReference>
<feature type="region of interest" description="Disordered" evidence="9">
    <location>
        <begin position="569"/>
        <end position="607"/>
    </location>
</feature>
<feature type="region of interest" description="Disordered" evidence="9">
    <location>
        <begin position="265"/>
        <end position="297"/>
    </location>
</feature>
<dbReference type="InterPro" id="IPR032691">
    <property type="entry name" value="Mon2/Sec7/BIG1-like_HUS"/>
</dbReference>
<dbReference type="GO" id="GO:0005829">
    <property type="term" value="C:cytosol"/>
    <property type="evidence" value="ECO:0007669"/>
    <property type="project" value="UniProtKB-SubCell"/>
</dbReference>
<keyword evidence="7" id="KW-0653">Protein transport</keyword>
<evidence type="ECO:0000256" key="4">
    <source>
        <dbReference type="ARBA" id="ARBA00022448"/>
    </source>
</evidence>
<dbReference type="InterPro" id="IPR023394">
    <property type="entry name" value="Sec7_C_sf"/>
</dbReference>
<dbReference type="FunFam" id="1.10.220.20:FF:000002">
    <property type="entry name" value="Brefeldin A-inhibited guanine nucleotide-exchange protein 1"/>
    <property type="match status" value="1"/>
</dbReference>
<feature type="region of interest" description="Disordered" evidence="9">
    <location>
        <begin position="1524"/>
        <end position="1545"/>
    </location>
</feature>
<dbReference type="Pfam" id="PF01369">
    <property type="entry name" value="Sec7"/>
    <property type="match status" value="1"/>
</dbReference>
<dbReference type="Pfam" id="PF20252">
    <property type="entry name" value="BIG2_C"/>
    <property type="match status" value="1"/>
</dbReference>
<dbReference type="SUPFAM" id="SSF48425">
    <property type="entry name" value="Sec7 domain"/>
    <property type="match status" value="1"/>
</dbReference>
<evidence type="ECO:0000256" key="8">
    <source>
        <dbReference type="ARBA" id="ARBA00023136"/>
    </source>
</evidence>
<accession>A0ABD1GH42</accession>
<dbReference type="FunFam" id="1.10.1000.11:FF:000005">
    <property type="entry name" value="Brefeldin A-inhibited guanine nucleotide-exchange 1"/>
    <property type="match status" value="1"/>
</dbReference>
<proteinExistence type="predicted"/>